<dbReference type="EMBL" id="DXAW01000117">
    <property type="protein sequence ID" value="HIZ86185.1"/>
    <property type="molecule type" value="Genomic_DNA"/>
</dbReference>
<reference evidence="2" key="1">
    <citation type="journal article" date="2021" name="PeerJ">
        <title>Extensive microbial diversity within the chicken gut microbiome revealed by metagenomics and culture.</title>
        <authorList>
            <person name="Gilroy R."/>
            <person name="Ravi A."/>
            <person name="Getino M."/>
            <person name="Pursley I."/>
            <person name="Horton D.L."/>
            <person name="Alikhan N.F."/>
            <person name="Baker D."/>
            <person name="Gharbi K."/>
            <person name="Hall N."/>
            <person name="Watson M."/>
            <person name="Adriaenssens E.M."/>
            <person name="Foster-Nyarko E."/>
            <person name="Jarju S."/>
            <person name="Secka A."/>
            <person name="Antonio M."/>
            <person name="Oren A."/>
            <person name="Chaudhuri R.R."/>
            <person name="La Ragione R."/>
            <person name="Hildebrand F."/>
            <person name="Pallen M.J."/>
        </authorList>
    </citation>
    <scope>NUCLEOTIDE SEQUENCE</scope>
    <source>
        <strain evidence="2">Gambia16-554</strain>
    </source>
</reference>
<organism evidence="2 3">
    <name type="scientific">Candidatus Coprenecus stercoravium</name>
    <dbReference type="NCBI Taxonomy" id="2840735"/>
    <lineage>
        <taxon>Bacteria</taxon>
        <taxon>Pseudomonadati</taxon>
        <taxon>Bacteroidota</taxon>
        <taxon>Bacteroidia</taxon>
        <taxon>Bacteroidales</taxon>
        <taxon>Rikenellaceae</taxon>
        <taxon>Rikenellaceae incertae sedis</taxon>
        <taxon>Candidatus Coprenecus</taxon>
    </lineage>
</organism>
<keyword evidence="1" id="KW-0175">Coiled coil</keyword>
<dbReference type="Proteomes" id="UP000824115">
    <property type="component" value="Unassembled WGS sequence"/>
</dbReference>
<comment type="caution">
    <text evidence="2">The sequence shown here is derived from an EMBL/GenBank/DDBJ whole genome shotgun (WGS) entry which is preliminary data.</text>
</comment>
<gene>
    <name evidence="2" type="ORF">IAC04_06815</name>
</gene>
<proteinExistence type="predicted"/>
<sequence length="462" mass="51762">MREAKLALLEAQVEQAQNDVLADSLNTLKEMLEAQKELINLQNEINGNVGINEKFQELYLSYTTKAAELVEFKYDLYDQQQKLTYYLNDSAGLYTSNKPLIAEQQKNITDWQNQIAALEAYTGKDKADLQADYNRLTQEYDNANADLLLKTQTATDAKTAWDNLFNTKYNIDNINAGTHRYLAALAELQIYGLSGIYIEDYTTFSDPRLEYYAGTSELPATLGSYRILLFAYESELIQIKYDLNNDLKSDEELLGVPSSGSGETAVAATGLHKQLEDAEALLKAAIGADPMDESEVDRLQSEVNDLKALVNYYTVIIERKKDEIKEFDALTAQVTGENKEAYFAEAKALGESTEVKTYFDALVPLQASQNTYDNISAERNIIGGYLSSFSDLPDVQAEIAELEANIANAEAYIAELENNLYDRHLAIQIIRNEISRLTEQISILEECVAIAKKAIDEYIAAM</sequence>
<name>A0A9D2GS12_9BACT</name>
<feature type="coiled-coil region" evidence="1">
    <location>
        <begin position="392"/>
        <end position="447"/>
    </location>
</feature>
<evidence type="ECO:0000313" key="3">
    <source>
        <dbReference type="Proteomes" id="UP000824115"/>
    </source>
</evidence>
<reference evidence="2" key="2">
    <citation type="submission" date="2021-04" db="EMBL/GenBank/DDBJ databases">
        <authorList>
            <person name="Gilroy R."/>
        </authorList>
    </citation>
    <scope>NUCLEOTIDE SEQUENCE</scope>
    <source>
        <strain evidence="2">Gambia16-554</strain>
    </source>
</reference>
<accession>A0A9D2GS12</accession>
<protein>
    <submittedName>
        <fullName evidence="2">Uncharacterized protein</fullName>
    </submittedName>
</protein>
<evidence type="ECO:0000313" key="2">
    <source>
        <dbReference type="EMBL" id="HIZ86185.1"/>
    </source>
</evidence>
<dbReference type="AlphaFoldDB" id="A0A9D2GS12"/>
<evidence type="ECO:0000256" key="1">
    <source>
        <dbReference type="SAM" id="Coils"/>
    </source>
</evidence>
<feature type="coiled-coil region" evidence="1">
    <location>
        <begin position="101"/>
        <end position="146"/>
    </location>
</feature>